<gene>
    <name evidence="2" type="ORF">OUZ56_009584</name>
</gene>
<accession>A0ABR0AGE8</accession>
<feature type="region of interest" description="Disordered" evidence="1">
    <location>
        <begin position="367"/>
        <end position="464"/>
    </location>
</feature>
<proteinExistence type="predicted"/>
<evidence type="ECO:0000256" key="1">
    <source>
        <dbReference type="SAM" id="MobiDB-lite"/>
    </source>
</evidence>
<reference evidence="2 3" key="1">
    <citation type="journal article" date="2023" name="Nucleic Acids Res.">
        <title>The hologenome of Daphnia magna reveals possible DNA methylation and microbiome-mediated evolution of the host genome.</title>
        <authorList>
            <person name="Chaturvedi A."/>
            <person name="Li X."/>
            <person name="Dhandapani V."/>
            <person name="Marshall H."/>
            <person name="Kissane S."/>
            <person name="Cuenca-Cambronero M."/>
            <person name="Asole G."/>
            <person name="Calvet F."/>
            <person name="Ruiz-Romero M."/>
            <person name="Marangio P."/>
            <person name="Guigo R."/>
            <person name="Rago D."/>
            <person name="Mirbahai L."/>
            <person name="Eastwood N."/>
            <person name="Colbourne J.K."/>
            <person name="Zhou J."/>
            <person name="Mallon E."/>
            <person name="Orsini L."/>
        </authorList>
    </citation>
    <scope>NUCLEOTIDE SEQUENCE [LARGE SCALE GENOMIC DNA]</scope>
    <source>
        <strain evidence="2">LRV0_1</strain>
    </source>
</reference>
<feature type="compositionally biased region" description="Basic and acidic residues" evidence="1">
    <location>
        <begin position="331"/>
        <end position="349"/>
    </location>
</feature>
<sequence length="491" mass="54497">MELQRVYPTHLASSQLSDSLIVLSLVGSRERSTVHFRPADYVGRLSRERPRIISLFLFTSVPADYVGRLSRERPRIISLFLFTSVSADYVGRLSRERPRIIFVGLFHRFVIPTSVGVSLQSFHASSLSITALSAGFQLYQLQFEPLRLCQLRESFSLFVQRLTGSDKTAKLFTLAQRHASSLSSLTAFVSWISTLPAAQFVQPLRLCQLDLAAQAAQFVQPYCSVSWTFTLSHPVCSLTAFPGLSTSCPVCQALPFHQLDSTLTVFVHLSSLTALSAGSSDLSASSLPSSTVPSAGVLTVPYARSLTFHCPVPPAGIIPRKFNSAKKKKADKLLRSERRKSEALNRFESHQAARNAVAITDASAVTFADQEQQRTPRPRLSDFVPPPNPRKDSFHPYEPWPCSTVVEQPTPPGSPEPEERDFIPNLSDCEVMDEVGPSSEDEAPSPGQVPSSPPKRLVRLRNTKTNETRFVGLSELFRPSPQDRIVRHKFY</sequence>
<keyword evidence="3" id="KW-1185">Reference proteome</keyword>
<name>A0ABR0AGE8_9CRUS</name>
<evidence type="ECO:0000313" key="2">
    <source>
        <dbReference type="EMBL" id="KAK4024197.1"/>
    </source>
</evidence>
<comment type="caution">
    <text evidence="2">The sequence shown here is derived from an EMBL/GenBank/DDBJ whole genome shotgun (WGS) entry which is preliminary data.</text>
</comment>
<evidence type="ECO:0000313" key="3">
    <source>
        <dbReference type="Proteomes" id="UP001234178"/>
    </source>
</evidence>
<dbReference type="Proteomes" id="UP001234178">
    <property type="component" value="Unassembled WGS sequence"/>
</dbReference>
<protein>
    <submittedName>
        <fullName evidence="2">Uncharacterized protein</fullName>
    </submittedName>
</protein>
<dbReference type="EMBL" id="JAOYFB010000037">
    <property type="protein sequence ID" value="KAK4024197.1"/>
    <property type="molecule type" value="Genomic_DNA"/>
</dbReference>
<feature type="region of interest" description="Disordered" evidence="1">
    <location>
        <begin position="328"/>
        <end position="349"/>
    </location>
</feature>
<organism evidence="2 3">
    <name type="scientific">Daphnia magna</name>
    <dbReference type="NCBI Taxonomy" id="35525"/>
    <lineage>
        <taxon>Eukaryota</taxon>
        <taxon>Metazoa</taxon>
        <taxon>Ecdysozoa</taxon>
        <taxon>Arthropoda</taxon>
        <taxon>Crustacea</taxon>
        <taxon>Branchiopoda</taxon>
        <taxon>Diplostraca</taxon>
        <taxon>Cladocera</taxon>
        <taxon>Anomopoda</taxon>
        <taxon>Daphniidae</taxon>
        <taxon>Daphnia</taxon>
    </lineage>
</organism>